<proteinExistence type="predicted"/>
<sequence>MASLSTVPAPLLRRVEATHVDVSHLPGGEEPLPPPPRLRAVFSESAATAGGSGGAGGDAAREREARAYTEAAFGHDKVWGPEVSSVCVYPPAAAAAPPASRAAADDEDDVPPTIALDIVRAGDAAHDHVVLEVSPTPTADEVVARYLSARAAHPHAGAAAASDTGGGAVALHAVTAPCCSACLEGFACGCVCHDAREARTASLHIEGGAPLSVIGLWGRRWRADSADDVVRVVAHEVTHDDGS</sequence>
<accession>A0A7S1GE64</accession>
<gene>
    <name evidence="2" type="ORF">BSP0115_LOCUS16764</name>
</gene>
<evidence type="ECO:0000313" key="2">
    <source>
        <dbReference type="EMBL" id="CAD8923501.1"/>
    </source>
</evidence>
<reference evidence="2" key="1">
    <citation type="submission" date="2021-01" db="EMBL/GenBank/DDBJ databases">
        <authorList>
            <person name="Corre E."/>
            <person name="Pelletier E."/>
            <person name="Niang G."/>
            <person name="Scheremetjew M."/>
            <person name="Finn R."/>
            <person name="Kale V."/>
            <person name="Holt S."/>
            <person name="Cochrane G."/>
            <person name="Meng A."/>
            <person name="Brown T."/>
            <person name="Cohen L."/>
        </authorList>
    </citation>
    <scope>NUCLEOTIDE SEQUENCE</scope>
    <source>
        <strain evidence="2">Ms1</strain>
    </source>
</reference>
<dbReference type="EMBL" id="HBFS01025066">
    <property type="protein sequence ID" value="CAD8923501.1"/>
    <property type="molecule type" value="Transcribed_RNA"/>
</dbReference>
<protein>
    <submittedName>
        <fullName evidence="2">Uncharacterized protein</fullName>
    </submittedName>
</protein>
<dbReference type="AlphaFoldDB" id="A0A7S1GE64"/>
<name>A0A7S1GE64_9STRA</name>
<organism evidence="2">
    <name type="scientific">Bicosoecida sp. CB-2014</name>
    <dbReference type="NCBI Taxonomy" id="1486930"/>
    <lineage>
        <taxon>Eukaryota</taxon>
        <taxon>Sar</taxon>
        <taxon>Stramenopiles</taxon>
        <taxon>Bigyra</taxon>
        <taxon>Opalozoa</taxon>
        <taxon>Bicosoecida</taxon>
    </lineage>
</organism>
<evidence type="ECO:0000256" key="1">
    <source>
        <dbReference type="SAM" id="MobiDB-lite"/>
    </source>
</evidence>
<feature type="region of interest" description="Disordered" evidence="1">
    <location>
        <begin position="22"/>
        <end position="63"/>
    </location>
</feature>